<dbReference type="EMBL" id="BGPR01003479">
    <property type="protein sequence ID" value="GBM88626.1"/>
    <property type="molecule type" value="Genomic_DNA"/>
</dbReference>
<keyword evidence="2" id="KW-1185">Reference proteome</keyword>
<evidence type="ECO:0000313" key="1">
    <source>
        <dbReference type="EMBL" id="GBM88626.1"/>
    </source>
</evidence>
<name>A0A4Y2JHP1_ARAVE</name>
<gene>
    <name evidence="1" type="ORF">AVEN_207122_1</name>
</gene>
<sequence length="123" mass="13628">MVWVLGVMIGEDQQKISGSRVMRTIAIDRLPIRNIPKSHKCEILSFEESDKSSVCGRSVGVEEWVWGENGEIREGRGGCSLQKVKDPPCGGDSGGSKQPLVRFGAFVNEPSIWIGLNRWKTQL</sequence>
<accession>A0A4Y2JHP1</accession>
<dbReference type="AlphaFoldDB" id="A0A4Y2JHP1"/>
<organism evidence="1 2">
    <name type="scientific">Araneus ventricosus</name>
    <name type="common">Orbweaver spider</name>
    <name type="synonym">Epeira ventricosa</name>
    <dbReference type="NCBI Taxonomy" id="182803"/>
    <lineage>
        <taxon>Eukaryota</taxon>
        <taxon>Metazoa</taxon>
        <taxon>Ecdysozoa</taxon>
        <taxon>Arthropoda</taxon>
        <taxon>Chelicerata</taxon>
        <taxon>Arachnida</taxon>
        <taxon>Araneae</taxon>
        <taxon>Araneomorphae</taxon>
        <taxon>Entelegynae</taxon>
        <taxon>Araneoidea</taxon>
        <taxon>Araneidae</taxon>
        <taxon>Araneus</taxon>
    </lineage>
</organism>
<evidence type="ECO:0000313" key="2">
    <source>
        <dbReference type="Proteomes" id="UP000499080"/>
    </source>
</evidence>
<protein>
    <submittedName>
        <fullName evidence="1">Uncharacterized protein</fullName>
    </submittedName>
</protein>
<reference evidence="1 2" key="1">
    <citation type="journal article" date="2019" name="Sci. Rep.">
        <title>Orb-weaving spider Araneus ventricosus genome elucidates the spidroin gene catalogue.</title>
        <authorList>
            <person name="Kono N."/>
            <person name="Nakamura H."/>
            <person name="Ohtoshi R."/>
            <person name="Moran D.A.P."/>
            <person name="Shinohara A."/>
            <person name="Yoshida Y."/>
            <person name="Fujiwara M."/>
            <person name="Mori M."/>
            <person name="Tomita M."/>
            <person name="Arakawa K."/>
        </authorList>
    </citation>
    <scope>NUCLEOTIDE SEQUENCE [LARGE SCALE GENOMIC DNA]</scope>
</reference>
<comment type="caution">
    <text evidence="1">The sequence shown here is derived from an EMBL/GenBank/DDBJ whole genome shotgun (WGS) entry which is preliminary data.</text>
</comment>
<proteinExistence type="predicted"/>
<dbReference type="Proteomes" id="UP000499080">
    <property type="component" value="Unassembled WGS sequence"/>
</dbReference>